<feature type="domain" description="Integrase catalytic" evidence="1">
    <location>
        <begin position="33"/>
        <end position="191"/>
    </location>
</feature>
<dbReference type="InterPro" id="IPR036397">
    <property type="entry name" value="RNaseH_sf"/>
</dbReference>
<dbReference type="PROSITE" id="PS50994">
    <property type="entry name" value="INTEGRASE"/>
    <property type="match status" value="1"/>
</dbReference>
<protein>
    <recommendedName>
        <fullName evidence="1">Integrase catalytic domain-containing protein</fullName>
    </recommendedName>
</protein>
<dbReference type="InterPro" id="IPR050951">
    <property type="entry name" value="Retrovirus_Pol_polyprotein"/>
</dbReference>
<dbReference type="Ensembl" id="ENSMZET00005039403.1">
    <property type="protein sequence ID" value="ENSMZEP00005038004.1"/>
    <property type="gene ID" value="ENSMZEG00005028417.1"/>
</dbReference>
<sequence length="355" mass="39517">MAADVKRYVISCSVCQLTKPSQKKAAGLMVPIVPQKPWEYVGVDFVGPLPRTPTGNAYLIVFVDYLTKWVEASAVKEATSQVAAGKFGTDIFARHGTPTYLISDRGSPFVSELFEHVVSALGSVHRLTTAYHPQTNATERVNRTLKTAIRAYVGDKHTSWDKFLPQICFALRNASHDSTGMTPAMMLYGRELDTPLDLITQPSTAGVDEPGVPYPETLRASLQEAHDHAKAALDYSHDRQKHYYDLRHRHATFRVGDLVRVKTHPRSDAQSNFTAKLAPLFQGPLCVSQRLSDVNYRLTWVDSGVDAGVYHVVNMQPFPYLGLSHSKEHSVSLPAERDRRGLNLTLRPTLAPCRH</sequence>
<dbReference type="GO" id="GO:0003676">
    <property type="term" value="F:nucleic acid binding"/>
    <property type="evidence" value="ECO:0007669"/>
    <property type="project" value="InterPro"/>
</dbReference>
<dbReference type="InterPro" id="IPR012337">
    <property type="entry name" value="RNaseH-like_sf"/>
</dbReference>
<keyword evidence="3" id="KW-1185">Reference proteome</keyword>
<dbReference type="PANTHER" id="PTHR37984:SF5">
    <property type="entry name" value="PROTEIN NYNRIN-LIKE"/>
    <property type="match status" value="1"/>
</dbReference>
<dbReference type="Gene3D" id="3.30.420.10">
    <property type="entry name" value="Ribonuclease H-like superfamily/Ribonuclease H"/>
    <property type="match status" value="1"/>
</dbReference>
<dbReference type="Proteomes" id="UP000265160">
    <property type="component" value="Unplaced"/>
</dbReference>
<dbReference type="PANTHER" id="PTHR37984">
    <property type="entry name" value="PROTEIN CBG26694"/>
    <property type="match status" value="1"/>
</dbReference>
<dbReference type="STRING" id="106582.ENSMZEP00005038004"/>
<dbReference type="Pfam" id="PF00665">
    <property type="entry name" value="rve"/>
    <property type="match status" value="1"/>
</dbReference>
<evidence type="ECO:0000313" key="3">
    <source>
        <dbReference type="Proteomes" id="UP000265160"/>
    </source>
</evidence>
<evidence type="ECO:0000313" key="2">
    <source>
        <dbReference type="Ensembl" id="ENSMZEP00005038004.1"/>
    </source>
</evidence>
<dbReference type="SUPFAM" id="SSF53098">
    <property type="entry name" value="Ribonuclease H-like"/>
    <property type="match status" value="1"/>
</dbReference>
<dbReference type="GeneTree" id="ENSGT01000000214408"/>
<dbReference type="FunFam" id="3.30.420.10:FF:000032">
    <property type="entry name" value="Retrovirus-related Pol polyprotein from transposon 297-like Protein"/>
    <property type="match status" value="1"/>
</dbReference>
<evidence type="ECO:0000259" key="1">
    <source>
        <dbReference type="PROSITE" id="PS50994"/>
    </source>
</evidence>
<organism evidence="2 3">
    <name type="scientific">Maylandia zebra</name>
    <name type="common">zebra mbuna</name>
    <dbReference type="NCBI Taxonomy" id="106582"/>
    <lineage>
        <taxon>Eukaryota</taxon>
        <taxon>Metazoa</taxon>
        <taxon>Chordata</taxon>
        <taxon>Craniata</taxon>
        <taxon>Vertebrata</taxon>
        <taxon>Euteleostomi</taxon>
        <taxon>Actinopterygii</taxon>
        <taxon>Neopterygii</taxon>
        <taxon>Teleostei</taxon>
        <taxon>Neoteleostei</taxon>
        <taxon>Acanthomorphata</taxon>
        <taxon>Ovalentaria</taxon>
        <taxon>Cichlomorphae</taxon>
        <taxon>Cichliformes</taxon>
        <taxon>Cichlidae</taxon>
        <taxon>African cichlids</taxon>
        <taxon>Pseudocrenilabrinae</taxon>
        <taxon>Haplochromini</taxon>
        <taxon>Maylandia</taxon>
        <taxon>Maylandia zebra complex</taxon>
    </lineage>
</organism>
<reference evidence="2" key="2">
    <citation type="submission" date="2025-09" db="UniProtKB">
        <authorList>
            <consortium name="Ensembl"/>
        </authorList>
    </citation>
    <scope>IDENTIFICATION</scope>
</reference>
<name>A0A3P9DU46_9CICH</name>
<dbReference type="GO" id="GO:0015074">
    <property type="term" value="P:DNA integration"/>
    <property type="evidence" value="ECO:0007669"/>
    <property type="project" value="InterPro"/>
</dbReference>
<dbReference type="InterPro" id="IPR001584">
    <property type="entry name" value="Integrase_cat-core"/>
</dbReference>
<dbReference type="AlphaFoldDB" id="A0A3P9DU46"/>
<proteinExistence type="predicted"/>
<accession>A0A3P9DU46</accession>
<reference evidence="2" key="1">
    <citation type="submission" date="2025-08" db="UniProtKB">
        <authorList>
            <consortium name="Ensembl"/>
        </authorList>
    </citation>
    <scope>IDENTIFICATION</scope>
</reference>